<dbReference type="PANTHER" id="PTHR35546:SF8">
    <property type="entry name" value="F-BOX DOMAIN-CONTAINING PROTEIN"/>
    <property type="match status" value="1"/>
</dbReference>
<protein>
    <recommendedName>
        <fullName evidence="1">F-box domain-containing protein</fullName>
    </recommendedName>
</protein>
<dbReference type="Proteomes" id="UP000015106">
    <property type="component" value="Chromosome 1"/>
</dbReference>
<dbReference type="Pfam" id="PF00646">
    <property type="entry name" value="F-box"/>
    <property type="match status" value="1"/>
</dbReference>
<dbReference type="EnsemblPlants" id="TuG1812G0100004603.01.T01">
    <property type="protein sequence ID" value="TuG1812G0100004603.01.T01.cds448930"/>
    <property type="gene ID" value="TuG1812G0100004603.01"/>
</dbReference>
<feature type="domain" description="F-box" evidence="1">
    <location>
        <begin position="11"/>
        <end position="45"/>
    </location>
</feature>
<dbReference type="Gramene" id="TuG1812G0100004603.01.T01">
    <property type="protein sequence ID" value="TuG1812G0100004603.01.T01.cds448930"/>
    <property type="gene ID" value="TuG1812G0100004603.01"/>
</dbReference>
<dbReference type="AlphaFoldDB" id="A0A8R7TAZ1"/>
<reference evidence="3" key="1">
    <citation type="journal article" date="2013" name="Nature">
        <title>Draft genome of the wheat A-genome progenitor Triticum urartu.</title>
        <authorList>
            <person name="Ling H.Q."/>
            <person name="Zhao S."/>
            <person name="Liu D."/>
            <person name="Wang J."/>
            <person name="Sun H."/>
            <person name="Zhang C."/>
            <person name="Fan H."/>
            <person name="Li D."/>
            <person name="Dong L."/>
            <person name="Tao Y."/>
            <person name="Gao C."/>
            <person name="Wu H."/>
            <person name="Li Y."/>
            <person name="Cui Y."/>
            <person name="Guo X."/>
            <person name="Zheng S."/>
            <person name="Wang B."/>
            <person name="Yu K."/>
            <person name="Liang Q."/>
            <person name="Yang W."/>
            <person name="Lou X."/>
            <person name="Chen J."/>
            <person name="Feng M."/>
            <person name="Jian J."/>
            <person name="Zhang X."/>
            <person name="Luo G."/>
            <person name="Jiang Y."/>
            <person name="Liu J."/>
            <person name="Wang Z."/>
            <person name="Sha Y."/>
            <person name="Zhang B."/>
            <person name="Wu H."/>
            <person name="Tang D."/>
            <person name="Shen Q."/>
            <person name="Xue P."/>
            <person name="Zou S."/>
            <person name="Wang X."/>
            <person name="Liu X."/>
            <person name="Wang F."/>
            <person name="Yang Y."/>
            <person name="An X."/>
            <person name="Dong Z."/>
            <person name="Zhang K."/>
            <person name="Zhang X."/>
            <person name="Luo M.C."/>
            <person name="Dvorak J."/>
            <person name="Tong Y."/>
            <person name="Wang J."/>
            <person name="Yang H."/>
            <person name="Li Z."/>
            <person name="Wang D."/>
            <person name="Zhang A."/>
            <person name="Wang J."/>
        </authorList>
    </citation>
    <scope>NUCLEOTIDE SEQUENCE</scope>
    <source>
        <strain evidence="3">cv. G1812</strain>
    </source>
</reference>
<dbReference type="CDD" id="cd22157">
    <property type="entry name" value="F-box_AtFBW1-like"/>
    <property type="match status" value="1"/>
</dbReference>
<reference evidence="2" key="3">
    <citation type="submission" date="2022-06" db="UniProtKB">
        <authorList>
            <consortium name="EnsemblPlants"/>
        </authorList>
    </citation>
    <scope>IDENTIFICATION</scope>
</reference>
<sequence>MDSKKVFAVTSLTDDLVVEILSRVPFKSFCRFKCVCKAWLAFSSDP</sequence>
<reference evidence="2" key="2">
    <citation type="submission" date="2018-03" db="EMBL/GenBank/DDBJ databases">
        <title>The Triticum urartu genome reveals the dynamic nature of wheat genome evolution.</title>
        <authorList>
            <person name="Ling H."/>
            <person name="Ma B."/>
            <person name="Shi X."/>
            <person name="Liu H."/>
            <person name="Dong L."/>
            <person name="Sun H."/>
            <person name="Cao Y."/>
            <person name="Gao Q."/>
            <person name="Zheng S."/>
            <person name="Li Y."/>
            <person name="Yu Y."/>
            <person name="Du H."/>
            <person name="Qi M."/>
            <person name="Li Y."/>
            <person name="Yu H."/>
            <person name="Cui Y."/>
            <person name="Wang N."/>
            <person name="Chen C."/>
            <person name="Wu H."/>
            <person name="Zhao Y."/>
            <person name="Zhang J."/>
            <person name="Li Y."/>
            <person name="Zhou W."/>
            <person name="Zhang B."/>
            <person name="Hu W."/>
            <person name="Eijk M."/>
            <person name="Tang J."/>
            <person name="Witsenboer H."/>
            <person name="Zhao S."/>
            <person name="Li Z."/>
            <person name="Zhang A."/>
            <person name="Wang D."/>
            <person name="Liang C."/>
        </authorList>
    </citation>
    <scope>NUCLEOTIDE SEQUENCE [LARGE SCALE GENOMIC DNA]</scope>
    <source>
        <strain evidence="2">cv. G1812</strain>
    </source>
</reference>
<dbReference type="Gene3D" id="1.20.1280.50">
    <property type="match status" value="1"/>
</dbReference>
<dbReference type="SUPFAM" id="SSF81383">
    <property type="entry name" value="F-box domain"/>
    <property type="match status" value="1"/>
</dbReference>
<keyword evidence="3" id="KW-1185">Reference proteome</keyword>
<dbReference type="InterPro" id="IPR055290">
    <property type="entry name" value="At3g26010-like"/>
</dbReference>
<accession>A0A8R7TAZ1</accession>
<proteinExistence type="predicted"/>
<organism evidence="2 3">
    <name type="scientific">Triticum urartu</name>
    <name type="common">Red wild einkorn</name>
    <name type="synonym">Crithodium urartu</name>
    <dbReference type="NCBI Taxonomy" id="4572"/>
    <lineage>
        <taxon>Eukaryota</taxon>
        <taxon>Viridiplantae</taxon>
        <taxon>Streptophyta</taxon>
        <taxon>Embryophyta</taxon>
        <taxon>Tracheophyta</taxon>
        <taxon>Spermatophyta</taxon>
        <taxon>Magnoliopsida</taxon>
        <taxon>Liliopsida</taxon>
        <taxon>Poales</taxon>
        <taxon>Poaceae</taxon>
        <taxon>BOP clade</taxon>
        <taxon>Pooideae</taxon>
        <taxon>Triticodae</taxon>
        <taxon>Triticeae</taxon>
        <taxon>Triticinae</taxon>
        <taxon>Triticum</taxon>
    </lineage>
</organism>
<dbReference type="PANTHER" id="PTHR35546">
    <property type="entry name" value="F-BOX PROTEIN INTERACTION DOMAIN PROTEIN-RELATED"/>
    <property type="match status" value="1"/>
</dbReference>
<name>A0A8R7TAZ1_TRIUA</name>
<evidence type="ECO:0000259" key="1">
    <source>
        <dbReference type="Pfam" id="PF00646"/>
    </source>
</evidence>
<dbReference type="InterPro" id="IPR001810">
    <property type="entry name" value="F-box_dom"/>
</dbReference>
<evidence type="ECO:0000313" key="2">
    <source>
        <dbReference type="EnsemblPlants" id="TuG1812G0100004603.01.T01.cds448930"/>
    </source>
</evidence>
<evidence type="ECO:0000313" key="3">
    <source>
        <dbReference type="Proteomes" id="UP000015106"/>
    </source>
</evidence>
<dbReference type="InterPro" id="IPR036047">
    <property type="entry name" value="F-box-like_dom_sf"/>
</dbReference>